<dbReference type="RefSeq" id="WP_014561166.1">
    <property type="nucleotide sequence ID" value="NC_017464.1"/>
</dbReference>
<gene>
    <name evidence="5" type="ordered locus">IALB_2314</name>
</gene>
<feature type="domain" description="Photosynthesis system II assembly factor Ycf48/Hcf136-like" evidence="3">
    <location>
        <begin position="437"/>
        <end position="524"/>
    </location>
</feature>
<dbReference type="PANTHER" id="PTHR47199">
    <property type="entry name" value="PHOTOSYSTEM II STABILITY/ASSEMBLY FACTOR HCF136, CHLOROPLASTIC"/>
    <property type="match status" value="1"/>
</dbReference>
<reference evidence="5 6" key="1">
    <citation type="journal article" date="2012" name="Front. Microbiol.">
        <title>Complete genome of Ignavibacterium album, a metabolically versatile, flagellated, facultative anaerobe from the phylum Chlorobi.</title>
        <authorList>
            <person name="Liu Z."/>
            <person name="Frigaard N.-U."/>
            <person name="Vogl K."/>
            <person name="Iino T."/>
            <person name="Ohkuma M."/>
            <person name="Overmann J."/>
            <person name="Bryant D.A."/>
        </authorList>
    </citation>
    <scope>NUCLEOTIDE SEQUENCE [LARGE SCALE GENOMIC DNA]</scope>
    <source>
        <strain evidence="6">DSM 19864 / JCM 16511 / NBRC 101810 / Mat9-16</strain>
    </source>
</reference>
<dbReference type="InterPro" id="IPR026444">
    <property type="entry name" value="Secre_tail"/>
</dbReference>
<dbReference type="AlphaFoldDB" id="I0AM10"/>
<sequence length="795" mass="87493">MKKFYLVIITLLLISEIFAQSPAWFWQNPLPQGNQLNSVAFIGQNNGFAVGNYGTLLKTTNGGSNWEFLQPFRPKNLNSLFFVNANVGYAVGDSGLIVKTTNGGNSWISQNTGIDTTLTDIYFLNENFGFAVGYWGLVLKTTNGGLSWSSQSFYYNNNRVLILDSNNAFIPHDFGMFRTTNGGVNWFSVNLSQNITLRDVKFISNQVGYAVGGYLTQGHIIKTTDGGNNWTNIMNNNQWGFTGLFFKDSSTGFATGYSGTLLKTTDGGNNWTNISFDTYNDLLKGTFFDSVNGIIVGSGGAIYKTTNGGDSWNKVTYGTDQFLFSSYFLNNSFGMATGGQGVILKTTNGGINWVEKNVNLISNPSITDIHIFDNNNALAVGSFGFIHKTTDGGETWNSFSGLNANDLWRLKFVSDTIGFAVGSWGTIIKTTNSGISWNFSNSGISNSILLFDCDFNDQNTGFICGSGGTILKTSDGGLNWVNLNSGTTTWLRGIDFWDDNLGLAVGDNYLILRTTNGGVSWDSLSAIQLAYNYNSVKFVTPQYAIIVGDEGKILISSDGGINWQEQISGTDNALFRVTVVDTATYYVVGEKGTILKTINAGVPVELKNFNANVNGNSVFLEWTTATELNNSGFQIQRREKKNELGDNWISIGFVKGNGTTTERNRYTFVDKRISSGKYQYRLKQIDFDGSFEYSNIVDIEITSPDKFLLEQNYPNPFNPSTKITFVIPNVGSRLALTILKVYDILGNEVTTLVNEEKPAGVYEVEFDASQLSSGIYFYRLSSGSFSETKKMILIK</sequence>
<feature type="domain" description="Secretion system C-terminal sorting" evidence="4">
    <location>
        <begin position="713"/>
        <end position="792"/>
    </location>
</feature>
<dbReference type="InterPro" id="IPR015943">
    <property type="entry name" value="WD40/YVTN_repeat-like_dom_sf"/>
</dbReference>
<dbReference type="HOGENOM" id="CLU_353304_0_0_10"/>
<dbReference type="SUPFAM" id="SSF50939">
    <property type="entry name" value="Sialidases"/>
    <property type="match status" value="1"/>
</dbReference>
<accession>I0AM10</accession>
<evidence type="ECO:0000259" key="4">
    <source>
        <dbReference type="Pfam" id="PF18962"/>
    </source>
</evidence>
<dbReference type="EMBL" id="CP003418">
    <property type="protein sequence ID" value="AFH50017.1"/>
    <property type="molecule type" value="Genomic_DNA"/>
</dbReference>
<dbReference type="PANTHER" id="PTHR47199:SF2">
    <property type="entry name" value="PHOTOSYSTEM II STABILITY_ASSEMBLY FACTOR HCF136, CHLOROPLASTIC"/>
    <property type="match status" value="1"/>
</dbReference>
<feature type="domain" description="Photosynthesis system II assembly factor Ycf48/Hcf136-like" evidence="3">
    <location>
        <begin position="28"/>
        <end position="108"/>
    </location>
</feature>
<evidence type="ECO:0000256" key="1">
    <source>
        <dbReference type="ARBA" id="ARBA00022531"/>
    </source>
</evidence>
<dbReference type="eggNOG" id="COG4447">
    <property type="taxonomic scope" value="Bacteria"/>
</dbReference>
<dbReference type="Gene3D" id="2.130.10.10">
    <property type="entry name" value="YVTN repeat-like/Quinoprotein amine dehydrogenase"/>
    <property type="match status" value="4"/>
</dbReference>
<dbReference type="InterPro" id="IPR036278">
    <property type="entry name" value="Sialidase_sf"/>
</dbReference>
<dbReference type="STRING" id="945713.IALB_2314"/>
<dbReference type="OrthoDB" id="9757809at2"/>
<dbReference type="SUPFAM" id="SSF110296">
    <property type="entry name" value="Oligoxyloglucan reducing end-specific cellobiohydrolase"/>
    <property type="match status" value="2"/>
</dbReference>
<dbReference type="Gene3D" id="2.60.40.10">
    <property type="entry name" value="Immunoglobulins"/>
    <property type="match status" value="1"/>
</dbReference>
<dbReference type="InterPro" id="IPR013783">
    <property type="entry name" value="Ig-like_fold"/>
</dbReference>
<protein>
    <submittedName>
        <fullName evidence="5">Uncharacterized protein</fullName>
    </submittedName>
</protein>
<keyword evidence="6" id="KW-1185">Reference proteome</keyword>
<evidence type="ECO:0000256" key="2">
    <source>
        <dbReference type="ARBA" id="ARBA00023276"/>
    </source>
</evidence>
<dbReference type="GO" id="GO:0015979">
    <property type="term" value="P:photosynthesis"/>
    <property type="evidence" value="ECO:0007669"/>
    <property type="project" value="UniProtKB-KW"/>
</dbReference>
<dbReference type="NCBIfam" id="TIGR04183">
    <property type="entry name" value="Por_Secre_tail"/>
    <property type="match status" value="1"/>
</dbReference>
<dbReference type="Pfam" id="PF18962">
    <property type="entry name" value="Por_Secre_tail"/>
    <property type="match status" value="1"/>
</dbReference>
<dbReference type="Gene3D" id="2.60.40.4070">
    <property type="match status" value="1"/>
</dbReference>
<dbReference type="InterPro" id="IPR006626">
    <property type="entry name" value="PbH1"/>
</dbReference>
<dbReference type="SMART" id="SM00710">
    <property type="entry name" value="PbH1"/>
    <property type="match status" value="4"/>
</dbReference>
<evidence type="ECO:0000313" key="5">
    <source>
        <dbReference type="EMBL" id="AFH50017.1"/>
    </source>
</evidence>
<dbReference type="InterPro" id="IPR028203">
    <property type="entry name" value="PSII_CF48-like_dom"/>
</dbReference>
<proteinExistence type="predicted"/>
<evidence type="ECO:0000259" key="3">
    <source>
        <dbReference type="Pfam" id="PF14870"/>
    </source>
</evidence>
<keyword evidence="2" id="KW-0604">Photosystem II</keyword>
<evidence type="ECO:0000313" key="6">
    <source>
        <dbReference type="Proteomes" id="UP000007394"/>
    </source>
</evidence>
<organism evidence="5 6">
    <name type="scientific">Ignavibacterium album (strain DSM 19864 / JCM 16511 / NBRC 101810 / Mat9-16)</name>
    <dbReference type="NCBI Taxonomy" id="945713"/>
    <lineage>
        <taxon>Bacteria</taxon>
        <taxon>Pseudomonadati</taxon>
        <taxon>Ignavibacteriota</taxon>
        <taxon>Ignavibacteria</taxon>
        <taxon>Ignavibacteriales</taxon>
        <taxon>Ignavibacteriaceae</taxon>
        <taxon>Ignavibacterium</taxon>
    </lineage>
</organism>
<dbReference type="Proteomes" id="UP000007394">
    <property type="component" value="Chromosome"/>
</dbReference>
<keyword evidence="1" id="KW-0602">Photosynthesis</keyword>
<dbReference type="GO" id="GO:0009523">
    <property type="term" value="C:photosystem II"/>
    <property type="evidence" value="ECO:0007669"/>
    <property type="project" value="UniProtKB-KW"/>
</dbReference>
<dbReference type="KEGG" id="ial:IALB_2314"/>
<dbReference type="Pfam" id="PF14870">
    <property type="entry name" value="PSII_BNR"/>
    <property type="match status" value="3"/>
</dbReference>
<feature type="domain" description="Photosynthesis system II assembly factor Ycf48/Hcf136-like" evidence="3">
    <location>
        <begin position="270"/>
        <end position="398"/>
    </location>
</feature>
<name>I0AM10_IGNAJ</name>